<dbReference type="EMBL" id="BPLR01017460">
    <property type="protein sequence ID" value="GIY91793.1"/>
    <property type="molecule type" value="Genomic_DNA"/>
</dbReference>
<dbReference type="AlphaFoldDB" id="A0AAV4XBJ4"/>
<gene>
    <name evidence="1" type="ORF">CEXT_796821</name>
</gene>
<proteinExistence type="predicted"/>
<keyword evidence="2" id="KW-1185">Reference proteome</keyword>
<accession>A0AAV4XBJ4</accession>
<organism evidence="1 2">
    <name type="scientific">Caerostris extrusa</name>
    <name type="common">Bark spider</name>
    <name type="synonym">Caerostris bankana</name>
    <dbReference type="NCBI Taxonomy" id="172846"/>
    <lineage>
        <taxon>Eukaryota</taxon>
        <taxon>Metazoa</taxon>
        <taxon>Ecdysozoa</taxon>
        <taxon>Arthropoda</taxon>
        <taxon>Chelicerata</taxon>
        <taxon>Arachnida</taxon>
        <taxon>Araneae</taxon>
        <taxon>Araneomorphae</taxon>
        <taxon>Entelegynae</taxon>
        <taxon>Araneoidea</taxon>
        <taxon>Araneidae</taxon>
        <taxon>Caerostris</taxon>
    </lineage>
</organism>
<sequence length="87" mass="9679">MAACIANRGDCKLHSSMPDDVCITMLASLRVQPLSKPMTLCSDWDNVREDSHLLGLPSVWESSPMCETVTFALSYFQTIKIVRSLCL</sequence>
<name>A0AAV4XBJ4_CAEEX</name>
<evidence type="ECO:0000313" key="2">
    <source>
        <dbReference type="Proteomes" id="UP001054945"/>
    </source>
</evidence>
<dbReference type="Proteomes" id="UP001054945">
    <property type="component" value="Unassembled WGS sequence"/>
</dbReference>
<reference evidence="1 2" key="1">
    <citation type="submission" date="2021-06" db="EMBL/GenBank/DDBJ databases">
        <title>Caerostris extrusa draft genome.</title>
        <authorList>
            <person name="Kono N."/>
            <person name="Arakawa K."/>
        </authorList>
    </citation>
    <scope>NUCLEOTIDE SEQUENCE [LARGE SCALE GENOMIC DNA]</scope>
</reference>
<protein>
    <submittedName>
        <fullName evidence="1">Uncharacterized protein</fullName>
    </submittedName>
</protein>
<comment type="caution">
    <text evidence="1">The sequence shown here is derived from an EMBL/GenBank/DDBJ whole genome shotgun (WGS) entry which is preliminary data.</text>
</comment>
<evidence type="ECO:0000313" key="1">
    <source>
        <dbReference type="EMBL" id="GIY91793.1"/>
    </source>
</evidence>